<accession>A0A6B2JT34</accession>
<evidence type="ECO:0000313" key="2">
    <source>
        <dbReference type="EMBL" id="NDV01180.1"/>
    </source>
</evidence>
<evidence type="ECO:0000256" key="1">
    <source>
        <dbReference type="SAM" id="MobiDB-lite"/>
    </source>
</evidence>
<organism evidence="2 3">
    <name type="scientific">Pseudoroseicyclus tamaricis</name>
    <dbReference type="NCBI Taxonomy" id="2705421"/>
    <lineage>
        <taxon>Bacteria</taxon>
        <taxon>Pseudomonadati</taxon>
        <taxon>Pseudomonadota</taxon>
        <taxon>Alphaproteobacteria</taxon>
        <taxon>Rhodobacterales</taxon>
        <taxon>Paracoccaceae</taxon>
        <taxon>Pseudoroseicyclus</taxon>
    </lineage>
</organism>
<protein>
    <submittedName>
        <fullName evidence="2">Uncharacterized protein</fullName>
    </submittedName>
</protein>
<evidence type="ECO:0000313" key="3">
    <source>
        <dbReference type="Proteomes" id="UP000474757"/>
    </source>
</evidence>
<reference evidence="2 3" key="1">
    <citation type="submission" date="2020-02" db="EMBL/GenBank/DDBJ databases">
        <title>Pseudoroseicyclus tamarix, sp. nov., isolated from offshore sediment of a Tamarix chinensis forest.</title>
        <authorList>
            <person name="Gai Y."/>
        </authorList>
    </citation>
    <scope>NUCLEOTIDE SEQUENCE [LARGE SCALE GENOMIC DNA]</scope>
    <source>
        <strain evidence="2 3">CLL3-39</strain>
    </source>
</reference>
<name>A0A6B2JT34_9RHOB</name>
<dbReference type="Proteomes" id="UP000474757">
    <property type="component" value="Unassembled WGS sequence"/>
</dbReference>
<comment type="caution">
    <text evidence="2">The sequence shown here is derived from an EMBL/GenBank/DDBJ whole genome shotgun (WGS) entry which is preliminary data.</text>
</comment>
<gene>
    <name evidence="2" type="ORF">GZA08_09400</name>
</gene>
<sequence>MGDDDDEAACDWVDLSAPNQPYEVQLDRNAAAGATWRWRHRRRPAGGGEVPPWLPGHPSEGQPGGREGKGRR</sequence>
<dbReference type="RefSeq" id="WP_163892627.1">
    <property type="nucleotide sequence ID" value="NZ_JAAFYS010000002.1"/>
</dbReference>
<dbReference type="EMBL" id="JAAGAB010000002">
    <property type="protein sequence ID" value="NDV01180.1"/>
    <property type="molecule type" value="Genomic_DNA"/>
</dbReference>
<dbReference type="AlphaFoldDB" id="A0A6B2JT34"/>
<proteinExistence type="predicted"/>
<feature type="region of interest" description="Disordered" evidence="1">
    <location>
        <begin position="36"/>
        <end position="72"/>
    </location>
</feature>
<keyword evidence="3" id="KW-1185">Reference proteome</keyword>